<gene>
    <name evidence="1" type="ORF">C1752_10456</name>
</gene>
<evidence type="ECO:0000313" key="2">
    <source>
        <dbReference type="Proteomes" id="UP000248857"/>
    </source>
</evidence>
<reference evidence="1 2" key="1">
    <citation type="journal article" date="2018" name="Sci. Rep.">
        <title>A novel species of the marine cyanobacterium Acaryochloris with a unique pigment content and lifestyle.</title>
        <authorList>
            <person name="Partensky F."/>
            <person name="Six C."/>
            <person name="Ratin M."/>
            <person name="Garczarek L."/>
            <person name="Vaulot D."/>
            <person name="Probert I."/>
            <person name="Calteau A."/>
            <person name="Gourvil P."/>
            <person name="Marie D."/>
            <person name="Grebert T."/>
            <person name="Bouchier C."/>
            <person name="Le Panse S."/>
            <person name="Gachenot M."/>
            <person name="Rodriguez F."/>
            <person name="Garrido J.L."/>
        </authorList>
    </citation>
    <scope>NUCLEOTIDE SEQUENCE [LARGE SCALE GENOMIC DNA]</scope>
    <source>
        <strain evidence="1 2">RCC1774</strain>
    </source>
</reference>
<dbReference type="AlphaFoldDB" id="A0A2W1J916"/>
<evidence type="ECO:0000313" key="1">
    <source>
        <dbReference type="EMBL" id="PZD70606.1"/>
    </source>
</evidence>
<dbReference type="EMBL" id="PQWO01000032">
    <property type="protein sequence ID" value="PZD70606.1"/>
    <property type="molecule type" value="Genomic_DNA"/>
</dbReference>
<dbReference type="RefSeq" id="WP_110988844.1">
    <property type="nucleotide sequence ID" value="NZ_CAWNWM010000032.1"/>
</dbReference>
<comment type="caution">
    <text evidence="1">The sequence shown here is derived from an EMBL/GenBank/DDBJ whole genome shotgun (WGS) entry which is preliminary data.</text>
</comment>
<name>A0A2W1J916_9CYAN</name>
<sequence length="88" mass="10654">MTELRPHTTLLLLELIWEGTYIRPSAQRDWVEQNFERLQLLLEKQAYTKVCEQFADEIQISPATLSKHYKATKKNKRWQRGKPRRQDR</sequence>
<keyword evidence="2" id="KW-1185">Reference proteome</keyword>
<organism evidence="1 2">
    <name type="scientific">Acaryochloris thomasi RCC1774</name>
    <dbReference type="NCBI Taxonomy" id="1764569"/>
    <lineage>
        <taxon>Bacteria</taxon>
        <taxon>Bacillati</taxon>
        <taxon>Cyanobacteriota</taxon>
        <taxon>Cyanophyceae</taxon>
        <taxon>Acaryochloridales</taxon>
        <taxon>Acaryochloridaceae</taxon>
        <taxon>Acaryochloris</taxon>
        <taxon>Acaryochloris thomasi</taxon>
    </lineage>
</organism>
<dbReference type="Proteomes" id="UP000248857">
    <property type="component" value="Unassembled WGS sequence"/>
</dbReference>
<protein>
    <submittedName>
        <fullName evidence="1">Uncharacterized protein</fullName>
    </submittedName>
</protein>
<accession>A0A2W1J916</accession>
<proteinExistence type="predicted"/>